<dbReference type="EMBL" id="GISG01047630">
    <property type="protein sequence ID" value="MBA4624417.1"/>
    <property type="molecule type" value="Transcribed_RNA"/>
</dbReference>
<feature type="region of interest" description="Disordered" evidence="1">
    <location>
        <begin position="71"/>
        <end position="111"/>
    </location>
</feature>
<protein>
    <submittedName>
        <fullName evidence="2">Uncharacterized protein</fullName>
    </submittedName>
</protein>
<reference evidence="2" key="1">
    <citation type="journal article" date="2013" name="J. Plant Res.">
        <title>Effect of fungi and light on seed germination of three Opuntia species from semiarid lands of central Mexico.</title>
        <authorList>
            <person name="Delgado-Sanchez P."/>
            <person name="Jimenez-Bremont J.F."/>
            <person name="Guerrero-Gonzalez Mde L."/>
            <person name="Flores J."/>
        </authorList>
    </citation>
    <scope>NUCLEOTIDE SEQUENCE</scope>
    <source>
        <tissue evidence="2">Cladode</tissue>
    </source>
</reference>
<feature type="region of interest" description="Disordered" evidence="1">
    <location>
        <begin position="150"/>
        <end position="195"/>
    </location>
</feature>
<feature type="compositionally biased region" description="Acidic residues" evidence="1">
    <location>
        <begin position="178"/>
        <end position="189"/>
    </location>
</feature>
<sequence>MKRVNHESPTRHIIPKPLLDKLRNTLPFHITPINRRQLPPGVFRGIRHCREQNVAVFVVLLLRHIPPERVNHRQRHRSRGAENDAFNPQFTGKTVRPATEEVGDQRHRRRRERIEPPAKWVLEFGEGEHHRPETRRREVFCVLGAGGDAGVGRKRQDKRRDVDRVRREKRGENREVLGGDDDGDGEETGGCEVVGQVQDRDHVTLCRVWNHQDVG</sequence>
<dbReference type="AlphaFoldDB" id="A0A7C8YQY9"/>
<name>A0A7C8YQY9_OPUST</name>
<reference evidence="2" key="2">
    <citation type="submission" date="2020-07" db="EMBL/GenBank/DDBJ databases">
        <authorList>
            <person name="Vera ALvarez R."/>
            <person name="Arias-Moreno D.M."/>
            <person name="Jimenez-Jacinto V."/>
            <person name="Jimenez-Bremont J.F."/>
            <person name="Swaminathan K."/>
            <person name="Moose S.P."/>
            <person name="Guerrero-Gonzalez M.L."/>
            <person name="Marino-Ramirez L."/>
            <person name="Landsman D."/>
            <person name="Rodriguez-Kessler M."/>
            <person name="Delgado-Sanchez P."/>
        </authorList>
    </citation>
    <scope>NUCLEOTIDE SEQUENCE</scope>
    <source>
        <tissue evidence="2">Cladode</tissue>
    </source>
</reference>
<accession>A0A7C8YQY9</accession>
<feature type="compositionally biased region" description="Basic and acidic residues" evidence="1">
    <location>
        <begin position="158"/>
        <end position="177"/>
    </location>
</feature>
<organism evidence="2">
    <name type="scientific">Opuntia streptacantha</name>
    <name type="common">Prickly pear cactus</name>
    <name type="synonym">Opuntia cardona</name>
    <dbReference type="NCBI Taxonomy" id="393608"/>
    <lineage>
        <taxon>Eukaryota</taxon>
        <taxon>Viridiplantae</taxon>
        <taxon>Streptophyta</taxon>
        <taxon>Embryophyta</taxon>
        <taxon>Tracheophyta</taxon>
        <taxon>Spermatophyta</taxon>
        <taxon>Magnoliopsida</taxon>
        <taxon>eudicotyledons</taxon>
        <taxon>Gunneridae</taxon>
        <taxon>Pentapetalae</taxon>
        <taxon>Caryophyllales</taxon>
        <taxon>Cactineae</taxon>
        <taxon>Cactaceae</taxon>
        <taxon>Opuntioideae</taxon>
        <taxon>Opuntia</taxon>
    </lineage>
</organism>
<proteinExistence type="predicted"/>
<evidence type="ECO:0000256" key="1">
    <source>
        <dbReference type="SAM" id="MobiDB-lite"/>
    </source>
</evidence>
<evidence type="ECO:0000313" key="2">
    <source>
        <dbReference type="EMBL" id="MBA4624417.1"/>
    </source>
</evidence>